<evidence type="ECO:0000313" key="2">
    <source>
        <dbReference type="EMBL" id="ANF29869.1"/>
    </source>
</evidence>
<dbReference type="AlphaFoldDB" id="A0A172WZS7"/>
<feature type="transmembrane region" description="Helical" evidence="1">
    <location>
        <begin position="25"/>
        <end position="57"/>
    </location>
</feature>
<feature type="transmembrane region" description="Helical" evidence="1">
    <location>
        <begin position="64"/>
        <end position="80"/>
    </location>
</feature>
<protein>
    <submittedName>
        <fullName evidence="2">Uncharacterized protein</fullName>
    </submittedName>
</protein>
<keyword evidence="1" id="KW-0812">Transmembrane</keyword>
<proteinExistence type="predicted"/>
<keyword evidence="1" id="KW-0472">Membrane</keyword>
<feature type="transmembrane region" description="Helical" evidence="1">
    <location>
        <begin position="351"/>
        <end position="372"/>
    </location>
</feature>
<accession>A0A172WZS7</accession>
<organism evidence="2">
    <name type="scientific">Hafnia alvei</name>
    <dbReference type="NCBI Taxonomy" id="569"/>
    <lineage>
        <taxon>Bacteria</taxon>
        <taxon>Pseudomonadati</taxon>
        <taxon>Pseudomonadota</taxon>
        <taxon>Gammaproteobacteria</taxon>
        <taxon>Enterobacterales</taxon>
        <taxon>Hafniaceae</taxon>
        <taxon>Hafnia</taxon>
    </lineage>
</organism>
<dbReference type="EMBL" id="KX117077">
    <property type="protein sequence ID" value="ANF29869.1"/>
    <property type="molecule type" value="Genomic_DNA"/>
</dbReference>
<evidence type="ECO:0000256" key="1">
    <source>
        <dbReference type="SAM" id="Phobius"/>
    </source>
</evidence>
<feature type="transmembrane region" description="Helical" evidence="1">
    <location>
        <begin position="189"/>
        <end position="213"/>
    </location>
</feature>
<reference evidence="2" key="1">
    <citation type="journal article" date="2016" name="PLoS ONE">
        <title>Genetic Diversity of O-Antigens in Hafnia alvei and the Development of a Suspension Array for Serotype Detection.</title>
        <authorList>
            <person name="Duan Z."/>
            <person name="Niedziela T."/>
            <person name="Lugowski C."/>
            <person name="Cao B."/>
            <person name="Wang T."/>
            <person name="Xu L."/>
            <person name="Yang B."/>
            <person name="Liu B."/>
            <person name="Wang L."/>
        </authorList>
    </citation>
    <scope>NUCLEOTIDE SEQUENCE</scope>
    <source>
        <strain evidence="2">PCM1188</strain>
    </source>
</reference>
<feature type="transmembrane region" description="Helical" evidence="1">
    <location>
        <begin position="92"/>
        <end position="112"/>
    </location>
</feature>
<sequence>MIKKQFNKVDESSDFKKNIPRFMKLFTLIALVFISFRIQILSIAFISISLIIGCFYFKQRMTGWLWLFLITCFFILYLIFGLSHYERGGGKFFPRVFVIYLYFLYFYTLAFIDVKYNKLLSYFSILSIFYVYVVCIYSQLHGYQGYNSIHDVINGNDENSPLYAMQLIIFTIVYIHLNWRKGNKGFQLGLLVISTYFSVIYLGSRASFILLFLYVCLQVMNDKKWIIAGIVISFISVAIYIVFLSKLDLMSYLDFGGFQNRGLNSPRFSMLEYGLENFLNYPFGGLVVHGVGYEGTWFHNMLLDIVRVSGYYAMFLWLIILLITGGVLYKIKSTYFTIFVVLNIALMQDLAFDGFFNIMALEFFLLGHIIAYTNKENLKNAN</sequence>
<feature type="transmembrane region" description="Helical" evidence="1">
    <location>
        <begin position="225"/>
        <end position="243"/>
    </location>
</feature>
<feature type="transmembrane region" description="Helical" evidence="1">
    <location>
        <begin position="119"/>
        <end position="140"/>
    </location>
</feature>
<keyword evidence="1" id="KW-1133">Transmembrane helix</keyword>
<name>A0A172WZS7_HAFAL</name>
<feature type="transmembrane region" description="Helical" evidence="1">
    <location>
        <begin position="160"/>
        <end position="177"/>
    </location>
</feature>
<feature type="transmembrane region" description="Helical" evidence="1">
    <location>
        <begin position="311"/>
        <end position="331"/>
    </location>
</feature>